<dbReference type="AlphaFoldDB" id="A0A7R9D0T7"/>
<reference evidence="2" key="1">
    <citation type="submission" date="2020-11" db="EMBL/GenBank/DDBJ databases">
        <authorList>
            <person name="Tran Van P."/>
        </authorList>
    </citation>
    <scope>NUCLEOTIDE SEQUENCE</scope>
</reference>
<organism evidence="2">
    <name type="scientific">Timema cristinae</name>
    <name type="common">Walking stick</name>
    <dbReference type="NCBI Taxonomy" id="61476"/>
    <lineage>
        <taxon>Eukaryota</taxon>
        <taxon>Metazoa</taxon>
        <taxon>Ecdysozoa</taxon>
        <taxon>Arthropoda</taxon>
        <taxon>Hexapoda</taxon>
        <taxon>Insecta</taxon>
        <taxon>Pterygota</taxon>
        <taxon>Neoptera</taxon>
        <taxon>Polyneoptera</taxon>
        <taxon>Phasmatodea</taxon>
        <taxon>Timematodea</taxon>
        <taxon>Timematoidea</taxon>
        <taxon>Timematidae</taxon>
        <taxon>Timema</taxon>
    </lineage>
</organism>
<dbReference type="EMBL" id="OC319647">
    <property type="protein sequence ID" value="CAD7405945.1"/>
    <property type="molecule type" value="Genomic_DNA"/>
</dbReference>
<proteinExistence type="predicted"/>
<evidence type="ECO:0000256" key="1">
    <source>
        <dbReference type="SAM" id="MobiDB-lite"/>
    </source>
</evidence>
<gene>
    <name evidence="2" type="ORF">TCEB3V08_LOCUS8252</name>
</gene>
<sequence>MVSAISRICSYAPDRAREEVNPARKHSPVSTVSVSQRERESCSPSRAVTTSSEHSRVLGLGGSPLEEDPLSTSFWGRLSPEIQQNLPQLGFTRTVGANEQRRHLVHRSAISCVDNERTTASSQLDNSLDNYLDNSLDKRHHRHRSVADQQ</sequence>
<protein>
    <submittedName>
        <fullName evidence="2">Uncharacterized protein</fullName>
    </submittedName>
</protein>
<feature type="region of interest" description="Disordered" evidence="1">
    <location>
        <begin position="15"/>
        <end position="65"/>
    </location>
</feature>
<name>A0A7R9D0T7_TIMCR</name>
<evidence type="ECO:0000313" key="2">
    <source>
        <dbReference type="EMBL" id="CAD7405945.1"/>
    </source>
</evidence>
<feature type="compositionally biased region" description="Polar residues" evidence="1">
    <location>
        <begin position="42"/>
        <end position="52"/>
    </location>
</feature>
<accession>A0A7R9D0T7</accession>